<gene>
    <name evidence="2" type="ORF">EAS56_17625</name>
</gene>
<protein>
    <submittedName>
        <fullName evidence="2">Uncharacterized protein</fullName>
    </submittedName>
</protein>
<organism evidence="2 3">
    <name type="scientific">Bradyrhizobium guangzhouense</name>
    <dbReference type="NCBI Taxonomy" id="1325095"/>
    <lineage>
        <taxon>Bacteria</taxon>
        <taxon>Pseudomonadati</taxon>
        <taxon>Pseudomonadota</taxon>
        <taxon>Alphaproteobacteria</taxon>
        <taxon>Hyphomicrobiales</taxon>
        <taxon>Nitrobacteraceae</taxon>
        <taxon>Bradyrhizobium</taxon>
    </lineage>
</organism>
<accession>A0ABY0E4V2</accession>
<reference evidence="2 3" key="1">
    <citation type="submission" date="2018-10" db="EMBL/GenBank/DDBJ databases">
        <title>Bradyrhizobium sp. nov., effective nodules isolated from peanut in China.</title>
        <authorList>
            <person name="Li Y."/>
        </authorList>
    </citation>
    <scope>NUCLEOTIDE SEQUENCE [LARGE SCALE GENOMIC DNA]</scope>
    <source>
        <strain evidence="2 3">CCBAU 53426</strain>
    </source>
</reference>
<keyword evidence="3" id="KW-1185">Reference proteome</keyword>
<feature type="transmembrane region" description="Helical" evidence="1">
    <location>
        <begin position="147"/>
        <end position="168"/>
    </location>
</feature>
<keyword evidence="1" id="KW-1133">Transmembrane helix</keyword>
<evidence type="ECO:0000313" key="2">
    <source>
        <dbReference type="EMBL" id="RXH12328.1"/>
    </source>
</evidence>
<dbReference type="Proteomes" id="UP000290401">
    <property type="component" value="Unassembled WGS sequence"/>
</dbReference>
<evidence type="ECO:0000313" key="3">
    <source>
        <dbReference type="Proteomes" id="UP000290401"/>
    </source>
</evidence>
<keyword evidence="1" id="KW-0812">Transmembrane</keyword>
<dbReference type="EMBL" id="RDQZ01000013">
    <property type="protein sequence ID" value="RXH12328.1"/>
    <property type="molecule type" value="Genomic_DNA"/>
</dbReference>
<name>A0ABY0E4V2_9BRAD</name>
<sequence length="332" mass="37029">MTTLAILLCSCASSSKYWDDFVSSGETMKLFTFVDCANKPDEWPAHQTYYHAGYFSEGWGGSYYAQWVNANKKEESAQLFVSWRWDVGLRNYDKLRFAEPPKWMKNPRCAAVIQSPWSSDKKQPFASAGTPEQLAFEATVAARCAGVIGFIVAVAFLVSWAYASAGYVGAPIDRNPLATLFLLFAFVVSALAWFSCASVSDKIERLRAYYEFFDNLPKDIWGHLLPLSWWQVQRLVGGPPLPTETTVSFGPFYATVAVAALSWALLFGRDILIGMHCAHHDPFKTLRTSAKRQGRPPTPEEITAVLAQTSLGASTLHIEAASRRARVLTWEQ</sequence>
<keyword evidence="1" id="KW-0472">Membrane</keyword>
<dbReference type="RefSeq" id="WP_128958270.1">
    <property type="nucleotide sequence ID" value="NZ_RDQZ01000013.1"/>
</dbReference>
<proteinExistence type="predicted"/>
<feature type="transmembrane region" description="Helical" evidence="1">
    <location>
        <begin position="180"/>
        <end position="200"/>
    </location>
</feature>
<comment type="caution">
    <text evidence="2">The sequence shown here is derived from an EMBL/GenBank/DDBJ whole genome shotgun (WGS) entry which is preliminary data.</text>
</comment>
<evidence type="ECO:0000256" key="1">
    <source>
        <dbReference type="SAM" id="Phobius"/>
    </source>
</evidence>